<keyword evidence="7" id="KW-0378">Hydrolase</keyword>
<sequence length="746" mass="80611">MVENSEQPRAKRAARSMTIIQFSEGIIAFLVLAALIGVLAAGFLLPVVGAAGAAVKAGPASFDEIPSDLELVTPAEESRMLDADGNEITRFYSQRRIIVASDQIAQVMKDAIVSVEDRRFYEHHGVDPDGLARAAINNLGGNATQGASTITQQYVKNMLVERGIQAGDQDLIDEAQEQSTERKLREVRYAMGLEARMTKDEILTGYLNIAPFGPTVYGVEAAARQYFSQSASDLSLAQAALLAGITNSPVEYNPLVNPEKAQERRDVVLRSMLDEDKITRDEYNEAKAMNVVDYLKPDNRTEGCIGATGSMGYFCTYALEELLSDPAYGETRAERLHLLETGGLVIRTTIKPKLQADAWNTVTGTVPVMDESGVNTAIVSVVPQTGQIVAMAQNTNFGPPTEAEPRNSEVNFNVYQNRGGGTGFQPGSTMKVFTLAQWFKEGKGAYDSVGSNNRDYPAGSLKCPSNPDFYTGDFRFDDLAGKDGPHSVLDTMKLSINQGIASMASQVDYCQIFQRAAEAGVVDVDGNALSPNNPSQMIGGDTGVSPLAMATAYATIANNGIRCQATALTEVSDRDGNPIKTYTPNCTQAWDTKVANQVATVLKQVANSYDVYLSRQFGAKTGTTDDNANTWMVGFVPQLATAAWVGTAQNSSRPIQNMWINGQYYDSIYGGTFVGPIWTTYMEEAITGTEVINIPDVWIGNKPLPLPVPKTEEEKKESDQTPTNQGNQGNNQNNPGQGTGGEQDDD</sequence>
<evidence type="ECO:0000256" key="5">
    <source>
        <dbReference type="ARBA" id="ARBA00022676"/>
    </source>
</evidence>
<feature type="domain" description="Penicillin-binding protein transpeptidase" evidence="15">
    <location>
        <begin position="377"/>
        <end position="645"/>
    </location>
</feature>
<evidence type="ECO:0000256" key="8">
    <source>
        <dbReference type="ARBA" id="ARBA00022960"/>
    </source>
</evidence>
<evidence type="ECO:0000256" key="3">
    <source>
        <dbReference type="ARBA" id="ARBA00022645"/>
    </source>
</evidence>
<dbReference type="PANTHER" id="PTHR32282">
    <property type="entry name" value="BINDING PROTEIN TRANSPEPTIDASE, PUTATIVE-RELATED"/>
    <property type="match status" value="1"/>
</dbReference>
<evidence type="ECO:0000256" key="13">
    <source>
        <dbReference type="ARBA" id="ARBA00049902"/>
    </source>
</evidence>
<dbReference type="EMBL" id="CP138335">
    <property type="protein sequence ID" value="XBW08115.1"/>
    <property type="molecule type" value="Genomic_DNA"/>
</dbReference>
<feature type="domain" description="Glycosyl transferase family 51" evidence="16">
    <location>
        <begin position="85"/>
        <end position="272"/>
    </location>
</feature>
<evidence type="ECO:0000256" key="4">
    <source>
        <dbReference type="ARBA" id="ARBA00022670"/>
    </source>
</evidence>
<dbReference type="Gene3D" id="3.40.710.10">
    <property type="entry name" value="DD-peptidase/beta-lactamase superfamily"/>
    <property type="match status" value="1"/>
</dbReference>
<dbReference type="InterPro" id="IPR012338">
    <property type="entry name" value="Beta-lactam/transpept-like"/>
</dbReference>
<dbReference type="Pfam" id="PF00905">
    <property type="entry name" value="Transpeptidase"/>
    <property type="match status" value="1"/>
</dbReference>
<comment type="catalytic activity">
    <reaction evidence="12">
        <text>Preferential cleavage: (Ac)2-L-Lys-D-Ala-|-D-Ala. Also transpeptidation of peptidyl-alanyl moieties that are N-acyl substituents of D-alanine.</text>
        <dbReference type="EC" id="3.4.16.4"/>
    </reaction>
</comment>
<dbReference type="PANTHER" id="PTHR32282:SF33">
    <property type="entry name" value="PEPTIDOGLYCAN GLYCOSYLTRANSFERASE"/>
    <property type="match status" value="1"/>
</dbReference>
<dbReference type="InterPro" id="IPR036950">
    <property type="entry name" value="PBP_transglycosylase"/>
</dbReference>
<evidence type="ECO:0000259" key="15">
    <source>
        <dbReference type="Pfam" id="PF00905"/>
    </source>
</evidence>
<evidence type="ECO:0000256" key="9">
    <source>
        <dbReference type="ARBA" id="ARBA00022984"/>
    </source>
</evidence>
<dbReference type="GO" id="GO:0030288">
    <property type="term" value="C:outer membrane-bounded periplasmic space"/>
    <property type="evidence" value="ECO:0007669"/>
    <property type="project" value="TreeGrafter"/>
</dbReference>
<dbReference type="InterPro" id="IPR001460">
    <property type="entry name" value="PCN-bd_Tpept"/>
</dbReference>
<keyword evidence="5 17" id="KW-0328">Glycosyltransferase</keyword>
<evidence type="ECO:0000256" key="2">
    <source>
        <dbReference type="ARBA" id="ARBA00007739"/>
    </source>
</evidence>
<evidence type="ECO:0000256" key="11">
    <source>
        <dbReference type="ARBA" id="ARBA00023316"/>
    </source>
</evidence>
<gene>
    <name evidence="17" type="ORF">SAC06_00725</name>
</gene>
<keyword evidence="3" id="KW-0121">Carboxypeptidase</keyword>
<evidence type="ECO:0000256" key="6">
    <source>
        <dbReference type="ARBA" id="ARBA00022679"/>
    </source>
</evidence>
<accession>A0AAU7V7Q1</accession>
<feature type="compositionally biased region" description="Gly residues" evidence="14">
    <location>
        <begin position="737"/>
        <end position="746"/>
    </location>
</feature>
<dbReference type="InterPro" id="IPR050396">
    <property type="entry name" value="Glycosyltr_51/Transpeptidase"/>
</dbReference>
<evidence type="ECO:0000256" key="12">
    <source>
        <dbReference type="ARBA" id="ARBA00034000"/>
    </source>
</evidence>
<dbReference type="GO" id="GO:0071555">
    <property type="term" value="P:cell wall organization"/>
    <property type="evidence" value="ECO:0007669"/>
    <property type="project" value="UniProtKB-KW"/>
</dbReference>
<comment type="catalytic activity">
    <reaction evidence="13">
        <text>[GlcNAc-(1-&gt;4)-Mur2Ac(oyl-L-Ala-gamma-D-Glu-L-Lys-D-Ala-D-Ala)](n)-di-trans,octa-cis-undecaprenyl diphosphate + beta-D-GlcNAc-(1-&gt;4)-Mur2Ac(oyl-L-Ala-gamma-D-Glu-L-Lys-D-Ala-D-Ala)-di-trans,octa-cis-undecaprenyl diphosphate = [GlcNAc-(1-&gt;4)-Mur2Ac(oyl-L-Ala-gamma-D-Glu-L-Lys-D-Ala-D-Ala)](n+1)-di-trans,octa-cis-undecaprenyl diphosphate + di-trans,octa-cis-undecaprenyl diphosphate + H(+)</text>
        <dbReference type="Rhea" id="RHEA:23708"/>
        <dbReference type="Rhea" id="RHEA-COMP:9602"/>
        <dbReference type="Rhea" id="RHEA-COMP:9603"/>
        <dbReference type="ChEBI" id="CHEBI:15378"/>
        <dbReference type="ChEBI" id="CHEBI:58405"/>
        <dbReference type="ChEBI" id="CHEBI:60033"/>
        <dbReference type="ChEBI" id="CHEBI:78435"/>
        <dbReference type="EC" id="2.4.99.28"/>
    </reaction>
</comment>
<dbReference type="InterPro" id="IPR023346">
    <property type="entry name" value="Lysozyme-like_dom_sf"/>
</dbReference>
<dbReference type="RefSeq" id="WP_350258314.1">
    <property type="nucleotide sequence ID" value="NZ_CP138335.1"/>
</dbReference>
<dbReference type="AlphaFoldDB" id="A0AAU7V7Q1"/>
<dbReference type="SUPFAM" id="SSF56601">
    <property type="entry name" value="beta-lactamase/transpeptidase-like"/>
    <property type="match status" value="1"/>
</dbReference>
<keyword evidence="6 17" id="KW-0808">Transferase</keyword>
<dbReference type="SUPFAM" id="SSF53955">
    <property type="entry name" value="Lysozyme-like"/>
    <property type="match status" value="1"/>
</dbReference>
<feature type="compositionally biased region" description="Basic and acidic residues" evidence="14">
    <location>
        <begin position="710"/>
        <end position="719"/>
    </location>
</feature>
<dbReference type="GO" id="GO:0009002">
    <property type="term" value="F:serine-type D-Ala-D-Ala carboxypeptidase activity"/>
    <property type="evidence" value="ECO:0007669"/>
    <property type="project" value="UniProtKB-EC"/>
</dbReference>
<feature type="region of interest" description="Disordered" evidence="14">
    <location>
        <begin position="704"/>
        <end position="746"/>
    </location>
</feature>
<dbReference type="InterPro" id="IPR001264">
    <property type="entry name" value="Glyco_trans_51"/>
</dbReference>
<evidence type="ECO:0000256" key="14">
    <source>
        <dbReference type="SAM" id="MobiDB-lite"/>
    </source>
</evidence>
<dbReference type="KEGG" id="sapp:SAC06_00725"/>
<keyword evidence="11" id="KW-0961">Cell wall biogenesis/degradation</keyword>
<dbReference type="GO" id="GO:0008955">
    <property type="term" value="F:peptidoglycan glycosyltransferase activity"/>
    <property type="evidence" value="ECO:0007669"/>
    <property type="project" value="UniProtKB-EC"/>
</dbReference>
<keyword evidence="4" id="KW-0645">Protease</keyword>
<keyword evidence="8" id="KW-0133">Cell shape</keyword>
<keyword evidence="10" id="KW-0511">Multifunctional enzyme</keyword>
<name>A0AAU7V7Q1_9ACTO</name>
<feature type="compositionally biased region" description="Low complexity" evidence="14">
    <location>
        <begin position="720"/>
        <end position="736"/>
    </location>
</feature>
<evidence type="ECO:0000256" key="1">
    <source>
        <dbReference type="ARBA" id="ARBA00007090"/>
    </source>
</evidence>
<dbReference type="Pfam" id="PF00912">
    <property type="entry name" value="Transgly"/>
    <property type="match status" value="1"/>
</dbReference>
<reference evidence="17" key="1">
    <citation type="submission" date="2023-11" db="EMBL/GenBank/DDBJ databases">
        <title>Scrofimicrobium hongkongense sp. nov., isolated from a patient with peritonitis.</title>
        <authorList>
            <person name="Lao H.Y."/>
            <person name="Wong A.Y.P."/>
            <person name="Ng T.L."/>
            <person name="Wong R.Y.L."/>
            <person name="Yau M.C.Y."/>
            <person name="Lam J.Y.W."/>
            <person name="Siu G.K.H."/>
        </authorList>
    </citation>
    <scope>NUCLEOTIDE SEQUENCE</scope>
    <source>
        <strain evidence="17">R131</strain>
    </source>
</reference>
<evidence type="ECO:0000256" key="10">
    <source>
        <dbReference type="ARBA" id="ARBA00023268"/>
    </source>
</evidence>
<evidence type="ECO:0000259" key="16">
    <source>
        <dbReference type="Pfam" id="PF00912"/>
    </source>
</evidence>
<keyword evidence="9" id="KW-0573">Peptidoglycan synthesis</keyword>
<dbReference type="Gene3D" id="1.10.3810.10">
    <property type="entry name" value="Biosynthetic peptidoglycan transglycosylase-like"/>
    <property type="match status" value="1"/>
</dbReference>
<dbReference type="GO" id="GO:0009252">
    <property type="term" value="P:peptidoglycan biosynthetic process"/>
    <property type="evidence" value="ECO:0007669"/>
    <property type="project" value="UniProtKB-KW"/>
</dbReference>
<dbReference type="GO" id="GO:0008360">
    <property type="term" value="P:regulation of cell shape"/>
    <property type="evidence" value="ECO:0007669"/>
    <property type="project" value="UniProtKB-KW"/>
</dbReference>
<proteinExistence type="inferred from homology"/>
<dbReference type="FunFam" id="1.10.3810.10:FF:000001">
    <property type="entry name" value="Penicillin-binding protein 1A"/>
    <property type="match status" value="1"/>
</dbReference>
<comment type="similarity">
    <text evidence="1">In the C-terminal section; belongs to the transpeptidase family.</text>
</comment>
<dbReference type="EC" id="2.4.-.-" evidence="17"/>
<dbReference type="GO" id="GO:0006508">
    <property type="term" value="P:proteolysis"/>
    <property type="evidence" value="ECO:0007669"/>
    <property type="project" value="UniProtKB-KW"/>
</dbReference>
<protein>
    <submittedName>
        <fullName evidence="17">Transglycosylase domain-containing protein</fullName>
        <ecNumber evidence="17">2.4.-.-</ecNumber>
    </submittedName>
</protein>
<dbReference type="GO" id="GO:0008658">
    <property type="term" value="F:penicillin binding"/>
    <property type="evidence" value="ECO:0007669"/>
    <property type="project" value="InterPro"/>
</dbReference>
<evidence type="ECO:0000256" key="7">
    <source>
        <dbReference type="ARBA" id="ARBA00022801"/>
    </source>
</evidence>
<evidence type="ECO:0000313" key="17">
    <source>
        <dbReference type="EMBL" id="XBW08115.1"/>
    </source>
</evidence>
<organism evidence="17">
    <name type="scientific">Scrofimicrobium appendicitidis</name>
    <dbReference type="NCBI Taxonomy" id="3079930"/>
    <lineage>
        <taxon>Bacteria</taxon>
        <taxon>Bacillati</taxon>
        <taxon>Actinomycetota</taxon>
        <taxon>Actinomycetes</taxon>
        <taxon>Actinomycetales</taxon>
        <taxon>Actinomycetaceae</taxon>
        <taxon>Scrofimicrobium</taxon>
    </lineage>
</organism>
<comment type="similarity">
    <text evidence="2">In the N-terminal section; belongs to the glycosyltransferase 51 family.</text>
</comment>